<gene>
    <name evidence="1" type="ORF">QTG54_014540</name>
</gene>
<evidence type="ECO:0000313" key="2">
    <source>
        <dbReference type="Proteomes" id="UP001224775"/>
    </source>
</evidence>
<accession>A0AAD9D5L4</accession>
<sequence>MQNFTLTFRRRRRPAAGRHGLKTLLNIPFTIGRSLSTSGCSFYIFSFLNNFLGGEGFDADDDDDDMALKALSFDHISTNSSSIWIRPLRKHSTAKCQRSWLGLCFGDIDLSLTLLLKRSEKVLILTQARSFGP</sequence>
<evidence type="ECO:0000313" key="1">
    <source>
        <dbReference type="EMBL" id="KAK1734667.1"/>
    </source>
</evidence>
<dbReference type="Proteomes" id="UP001224775">
    <property type="component" value="Unassembled WGS sequence"/>
</dbReference>
<name>A0AAD9D5L4_9STRA</name>
<dbReference type="EMBL" id="JATAAI010000037">
    <property type="protein sequence ID" value="KAK1734667.1"/>
    <property type="molecule type" value="Genomic_DNA"/>
</dbReference>
<protein>
    <submittedName>
        <fullName evidence="1">Uncharacterized protein</fullName>
    </submittedName>
</protein>
<reference evidence="1" key="1">
    <citation type="submission" date="2023-06" db="EMBL/GenBank/DDBJ databases">
        <title>Survivors Of The Sea: Transcriptome response of Skeletonema marinoi to long-term dormancy.</title>
        <authorList>
            <person name="Pinder M.I.M."/>
            <person name="Kourtchenko O."/>
            <person name="Robertson E.K."/>
            <person name="Larsson T."/>
            <person name="Maumus F."/>
            <person name="Osuna-Cruz C.M."/>
            <person name="Vancaester E."/>
            <person name="Stenow R."/>
            <person name="Vandepoele K."/>
            <person name="Ploug H."/>
            <person name="Bruchert V."/>
            <person name="Godhe A."/>
            <person name="Topel M."/>
        </authorList>
    </citation>
    <scope>NUCLEOTIDE SEQUENCE</scope>
    <source>
        <strain evidence="1">R05AC</strain>
    </source>
</reference>
<organism evidence="1 2">
    <name type="scientific">Skeletonema marinoi</name>
    <dbReference type="NCBI Taxonomy" id="267567"/>
    <lineage>
        <taxon>Eukaryota</taxon>
        <taxon>Sar</taxon>
        <taxon>Stramenopiles</taxon>
        <taxon>Ochrophyta</taxon>
        <taxon>Bacillariophyta</taxon>
        <taxon>Coscinodiscophyceae</taxon>
        <taxon>Thalassiosirophycidae</taxon>
        <taxon>Thalassiosirales</taxon>
        <taxon>Skeletonemataceae</taxon>
        <taxon>Skeletonema</taxon>
        <taxon>Skeletonema marinoi-dohrnii complex</taxon>
    </lineage>
</organism>
<comment type="caution">
    <text evidence="1">The sequence shown here is derived from an EMBL/GenBank/DDBJ whole genome shotgun (WGS) entry which is preliminary data.</text>
</comment>
<proteinExistence type="predicted"/>
<dbReference type="AlphaFoldDB" id="A0AAD9D5L4"/>
<keyword evidence="2" id="KW-1185">Reference proteome</keyword>